<keyword evidence="1" id="KW-0812">Transmembrane</keyword>
<accession>A0ABT6Y345</accession>
<evidence type="ECO:0000313" key="2">
    <source>
        <dbReference type="EMBL" id="MDI9857990.1"/>
    </source>
</evidence>
<keyword evidence="1" id="KW-0472">Membrane</keyword>
<gene>
    <name evidence="2" type="ORF">QM524_02100</name>
</gene>
<dbReference type="EMBL" id="JASHIF010000002">
    <property type="protein sequence ID" value="MDI9857990.1"/>
    <property type="molecule type" value="Genomic_DNA"/>
</dbReference>
<reference evidence="2 3" key="1">
    <citation type="submission" date="2023-05" db="EMBL/GenBank/DDBJ databases">
        <title>Novel species of genus Flectobacillus isolated from stream in China.</title>
        <authorList>
            <person name="Lu H."/>
        </authorList>
    </citation>
    <scope>NUCLEOTIDE SEQUENCE [LARGE SCALE GENOMIC DNA]</scope>
    <source>
        <strain evidence="2 3">KCTC 42575</strain>
    </source>
</reference>
<evidence type="ECO:0000313" key="3">
    <source>
        <dbReference type="Proteomes" id="UP001236507"/>
    </source>
</evidence>
<dbReference type="RefSeq" id="WP_176464459.1">
    <property type="nucleotide sequence ID" value="NZ_JASHIF010000002.1"/>
</dbReference>
<evidence type="ECO:0000256" key="1">
    <source>
        <dbReference type="SAM" id="Phobius"/>
    </source>
</evidence>
<keyword evidence="3" id="KW-1185">Reference proteome</keyword>
<name>A0ABT6Y345_9BACT</name>
<dbReference type="Proteomes" id="UP001236507">
    <property type="component" value="Unassembled WGS sequence"/>
</dbReference>
<sequence length="52" mass="5401">MNNQSGILGNLGTVGANINVQFDTASTLKLGATALGSGILLIVFARLISRWI</sequence>
<protein>
    <submittedName>
        <fullName evidence="2">Uncharacterized protein</fullName>
    </submittedName>
</protein>
<feature type="transmembrane region" description="Helical" evidence="1">
    <location>
        <begin position="30"/>
        <end position="48"/>
    </location>
</feature>
<organism evidence="2 3">
    <name type="scientific">Flectobacillus roseus</name>
    <dbReference type="NCBI Taxonomy" id="502259"/>
    <lineage>
        <taxon>Bacteria</taxon>
        <taxon>Pseudomonadati</taxon>
        <taxon>Bacteroidota</taxon>
        <taxon>Cytophagia</taxon>
        <taxon>Cytophagales</taxon>
        <taxon>Flectobacillaceae</taxon>
        <taxon>Flectobacillus</taxon>
    </lineage>
</organism>
<comment type="caution">
    <text evidence="2">The sequence shown here is derived from an EMBL/GenBank/DDBJ whole genome shotgun (WGS) entry which is preliminary data.</text>
</comment>
<proteinExistence type="predicted"/>
<keyword evidence="1" id="KW-1133">Transmembrane helix</keyword>